<sequence length="443" mass="50260">MPNVFYLSYAHWPALYIWRSTPLGDSRIRWEIVRSLNMQVHNIPGCGYFVASDPKTSDHRPVPVDLDRYGNPCDETLPTCQNCKKTGQVCTRDPKKRVPGCDRAKAEVQNGRAGGLPGPEELHIRNSSSRLDLLQLKLLHHFEQFTADTLVPCPELWKRNVLPLALENDFLMHAVLATAASHLRYLQPNVREHQISELTHISSAYEGLRLTLSGPWTQHISSAAIACSMLLLHIAWTWCPDHDGGFNSHLDPLFTLAFGLKSVVLATLNMRDPQFFSADISTKAIDAIAQDLNGSLQVSQFEDLFVDLFHRVQDEKDDVTFPTYMDGVRRLIPALVILEHKNQGTDLSILLRDIARYLFLWPVRFHGGLTDLASHEKRLPRILLLFFYSVTSELIGEQFWWAKERSEYHKRVLSQELHIPSEELGIRGEGSNSGSRQIRGSAI</sequence>
<dbReference type="CDD" id="cd00067">
    <property type="entry name" value="GAL4"/>
    <property type="match status" value="1"/>
</dbReference>
<keyword evidence="2" id="KW-0804">Transcription</keyword>
<dbReference type="InterPro" id="IPR001138">
    <property type="entry name" value="Zn2Cys6_DnaBD"/>
</dbReference>
<organism evidence="4 5">
    <name type="scientific">Rasamsonia emersonii (strain ATCC 16479 / CBS 393.64 / IMI 116815)</name>
    <dbReference type="NCBI Taxonomy" id="1408163"/>
    <lineage>
        <taxon>Eukaryota</taxon>
        <taxon>Fungi</taxon>
        <taxon>Dikarya</taxon>
        <taxon>Ascomycota</taxon>
        <taxon>Pezizomycotina</taxon>
        <taxon>Eurotiomycetes</taxon>
        <taxon>Eurotiomycetidae</taxon>
        <taxon>Eurotiales</taxon>
        <taxon>Trichocomaceae</taxon>
        <taxon>Rasamsonia</taxon>
    </lineage>
</organism>
<dbReference type="PANTHER" id="PTHR47784:SF5">
    <property type="entry name" value="STEROL UPTAKE CONTROL PROTEIN 2"/>
    <property type="match status" value="1"/>
</dbReference>
<name>A0A0F4Z302_RASE3</name>
<dbReference type="Pfam" id="PF11951">
    <property type="entry name" value="Fungal_trans_2"/>
    <property type="match status" value="1"/>
</dbReference>
<dbReference type="GeneID" id="25313454"/>
<dbReference type="Proteomes" id="UP000053958">
    <property type="component" value="Unassembled WGS sequence"/>
</dbReference>
<comment type="caution">
    <text evidence="4">The sequence shown here is derived from an EMBL/GenBank/DDBJ whole genome shotgun (WGS) entry which is preliminary data.</text>
</comment>
<keyword evidence="5" id="KW-1185">Reference proteome</keyword>
<dbReference type="OrthoDB" id="416217at2759"/>
<dbReference type="EMBL" id="LASV01000045">
    <property type="protein sequence ID" value="KKA24887.1"/>
    <property type="molecule type" value="Genomic_DNA"/>
</dbReference>
<dbReference type="InterPro" id="IPR021858">
    <property type="entry name" value="Fun_TF"/>
</dbReference>
<dbReference type="RefSeq" id="XP_013331499.1">
    <property type="nucleotide sequence ID" value="XM_013476045.1"/>
</dbReference>
<dbReference type="STRING" id="1408163.A0A0F4Z302"/>
<accession>A0A0F4Z302</accession>
<keyword evidence="3" id="KW-0539">Nucleus</keyword>
<protein>
    <recommendedName>
        <fullName evidence="6">Zn(2)-C6 fungal-type domain-containing protein</fullName>
    </recommendedName>
</protein>
<evidence type="ECO:0000256" key="1">
    <source>
        <dbReference type="ARBA" id="ARBA00023015"/>
    </source>
</evidence>
<reference evidence="4 5" key="1">
    <citation type="submission" date="2015-04" db="EMBL/GenBank/DDBJ databases">
        <authorList>
            <person name="Heijne W.H."/>
            <person name="Fedorova N.D."/>
            <person name="Nierman W.C."/>
            <person name="Vollebregt A.W."/>
            <person name="Zhao Z."/>
            <person name="Wu L."/>
            <person name="Kumar M."/>
            <person name="Stam H."/>
            <person name="van den Berg M.A."/>
            <person name="Pel H.J."/>
        </authorList>
    </citation>
    <scope>NUCLEOTIDE SEQUENCE [LARGE SCALE GENOMIC DNA]</scope>
    <source>
        <strain evidence="4 5">CBS 393.64</strain>
    </source>
</reference>
<gene>
    <name evidence="4" type="ORF">T310_1103</name>
</gene>
<dbReference type="AlphaFoldDB" id="A0A0F4Z302"/>
<evidence type="ECO:0000256" key="3">
    <source>
        <dbReference type="ARBA" id="ARBA00023242"/>
    </source>
</evidence>
<dbReference type="PANTHER" id="PTHR47784">
    <property type="entry name" value="STEROL UPTAKE CONTROL PROTEIN 2"/>
    <property type="match status" value="1"/>
</dbReference>
<dbReference type="InterPro" id="IPR053157">
    <property type="entry name" value="Sterol_Uptake_Regulator"/>
</dbReference>
<evidence type="ECO:0000313" key="5">
    <source>
        <dbReference type="Proteomes" id="UP000053958"/>
    </source>
</evidence>
<evidence type="ECO:0000256" key="2">
    <source>
        <dbReference type="ARBA" id="ARBA00023163"/>
    </source>
</evidence>
<proteinExistence type="predicted"/>
<evidence type="ECO:0000313" key="4">
    <source>
        <dbReference type="EMBL" id="KKA24887.1"/>
    </source>
</evidence>
<dbReference type="GO" id="GO:0001228">
    <property type="term" value="F:DNA-binding transcription activator activity, RNA polymerase II-specific"/>
    <property type="evidence" value="ECO:0007669"/>
    <property type="project" value="TreeGrafter"/>
</dbReference>
<dbReference type="GO" id="GO:0008270">
    <property type="term" value="F:zinc ion binding"/>
    <property type="evidence" value="ECO:0007669"/>
    <property type="project" value="InterPro"/>
</dbReference>
<evidence type="ECO:0008006" key="6">
    <source>
        <dbReference type="Google" id="ProtNLM"/>
    </source>
</evidence>
<keyword evidence="1" id="KW-0805">Transcription regulation</keyword>